<sequence length="308" mass="34862">MWGVANGNDQRGFALVDEAMSVLLQAISSRFCDSSKKIMLWLAEGLVQPRGKNESPEDVAERCLIKLIAQGMVQMTNKKPNGNVNSCRLPDALRQHWLSKAQQATFLQVQANTRSELSQSTGLIHHLADHLDKEDVSFDHIHGGYNIASTSLMPQYCLIDHLDKEGRKPGEDIGNFLHRCISSSFLLLLRVLDLENVFRPKLPRELGKITQLRYLGLRWTFLEMIPSSVSKLQNLQTLDLKHTSISTLPNSIWKMQQLRHLYLSESYLSKFMSQPQASFPTALQTLWGLLIDEETPVKDGLDKLIILS</sequence>
<dbReference type="PANTHER" id="PTHR23155:SF955">
    <property type="entry name" value="AAA+ ATPASE DOMAIN-CONTAINING PROTEIN"/>
    <property type="match status" value="1"/>
</dbReference>
<evidence type="ECO:0000256" key="1">
    <source>
        <dbReference type="ARBA" id="ARBA00022737"/>
    </source>
</evidence>
<dbReference type="GO" id="GO:0006952">
    <property type="term" value="P:defense response"/>
    <property type="evidence" value="ECO:0007669"/>
    <property type="project" value="InterPro"/>
</dbReference>
<dbReference type="InterPro" id="IPR055414">
    <property type="entry name" value="LRR_R13L4/SHOC2-like"/>
</dbReference>
<organism evidence="4 5">
    <name type="scientific">Vitis vinifera</name>
    <name type="common">Grape</name>
    <dbReference type="NCBI Taxonomy" id="29760"/>
    <lineage>
        <taxon>Eukaryota</taxon>
        <taxon>Viridiplantae</taxon>
        <taxon>Streptophyta</taxon>
        <taxon>Embryophyta</taxon>
        <taxon>Tracheophyta</taxon>
        <taxon>Spermatophyta</taxon>
        <taxon>Magnoliopsida</taxon>
        <taxon>eudicotyledons</taxon>
        <taxon>Gunneridae</taxon>
        <taxon>Pentapetalae</taxon>
        <taxon>rosids</taxon>
        <taxon>Vitales</taxon>
        <taxon>Vitaceae</taxon>
        <taxon>Viteae</taxon>
        <taxon>Vitis</taxon>
    </lineage>
</organism>
<dbReference type="PANTHER" id="PTHR23155">
    <property type="entry name" value="DISEASE RESISTANCE PROTEIN RP"/>
    <property type="match status" value="1"/>
</dbReference>
<evidence type="ECO:0000259" key="3">
    <source>
        <dbReference type="Pfam" id="PF23598"/>
    </source>
</evidence>
<dbReference type="InterPro" id="IPR032675">
    <property type="entry name" value="LRR_dom_sf"/>
</dbReference>
<evidence type="ECO:0000313" key="4">
    <source>
        <dbReference type="EMBL" id="RVW91866.1"/>
    </source>
</evidence>
<evidence type="ECO:0000259" key="2">
    <source>
        <dbReference type="Pfam" id="PF23559"/>
    </source>
</evidence>
<dbReference type="Proteomes" id="UP000288805">
    <property type="component" value="Unassembled WGS sequence"/>
</dbReference>
<dbReference type="EMBL" id="QGNW01000141">
    <property type="protein sequence ID" value="RVW91866.1"/>
    <property type="molecule type" value="Genomic_DNA"/>
</dbReference>
<accession>A0A438I577</accession>
<dbReference type="Pfam" id="PF23559">
    <property type="entry name" value="WHD_DRP"/>
    <property type="match status" value="1"/>
</dbReference>
<dbReference type="SUPFAM" id="SSF52058">
    <property type="entry name" value="L domain-like"/>
    <property type="match status" value="1"/>
</dbReference>
<name>A0A438I577_VITVI</name>
<dbReference type="AlphaFoldDB" id="A0A438I577"/>
<dbReference type="Pfam" id="PF23598">
    <property type="entry name" value="LRR_14"/>
    <property type="match status" value="1"/>
</dbReference>
<gene>
    <name evidence="4" type="primary">R1B-16_1</name>
    <name evidence="4" type="ORF">CK203_030182</name>
</gene>
<reference evidence="4 5" key="1">
    <citation type="journal article" date="2018" name="PLoS Genet.">
        <title>Population sequencing reveals clonal diversity and ancestral inbreeding in the grapevine cultivar Chardonnay.</title>
        <authorList>
            <person name="Roach M.J."/>
            <person name="Johnson D.L."/>
            <person name="Bohlmann J."/>
            <person name="van Vuuren H.J."/>
            <person name="Jones S.J."/>
            <person name="Pretorius I.S."/>
            <person name="Schmidt S.A."/>
            <person name="Borneman A.R."/>
        </authorList>
    </citation>
    <scope>NUCLEOTIDE SEQUENCE [LARGE SCALE GENOMIC DNA]</scope>
    <source>
        <strain evidence="5">cv. Chardonnay</strain>
        <tissue evidence="4">Leaf</tissue>
    </source>
</reference>
<feature type="domain" description="Disease resistance R13L4/SHOC-2-like LRR" evidence="3">
    <location>
        <begin position="187"/>
        <end position="304"/>
    </location>
</feature>
<protein>
    <submittedName>
        <fullName evidence="4">Putative late blight resistance protein-like R1B-16</fullName>
    </submittedName>
</protein>
<dbReference type="InterPro" id="IPR044974">
    <property type="entry name" value="Disease_R_plants"/>
</dbReference>
<proteinExistence type="predicted"/>
<dbReference type="InterPro" id="IPR058922">
    <property type="entry name" value="WHD_DRP"/>
</dbReference>
<comment type="caution">
    <text evidence="4">The sequence shown here is derived from an EMBL/GenBank/DDBJ whole genome shotgun (WGS) entry which is preliminary data.</text>
</comment>
<evidence type="ECO:0000313" key="5">
    <source>
        <dbReference type="Proteomes" id="UP000288805"/>
    </source>
</evidence>
<feature type="domain" description="Disease resistance protein winged helix" evidence="2">
    <location>
        <begin position="35"/>
        <end position="93"/>
    </location>
</feature>
<dbReference type="Gene3D" id="3.80.10.10">
    <property type="entry name" value="Ribonuclease Inhibitor"/>
    <property type="match status" value="1"/>
</dbReference>
<keyword evidence="1" id="KW-0677">Repeat</keyword>